<proteinExistence type="predicted"/>
<evidence type="ECO:0000313" key="1">
    <source>
        <dbReference type="EMBL" id="KAJ8127538.1"/>
    </source>
</evidence>
<protein>
    <submittedName>
        <fullName evidence="1">Uncharacterized protein</fullName>
    </submittedName>
</protein>
<reference evidence="1" key="1">
    <citation type="submission" date="2022-12" db="EMBL/GenBank/DDBJ databases">
        <title>Genome Sequence of Lasiodiplodia mahajangana.</title>
        <authorList>
            <person name="Buettner E."/>
        </authorList>
    </citation>
    <scope>NUCLEOTIDE SEQUENCE</scope>
    <source>
        <strain evidence="1">VT137</strain>
    </source>
</reference>
<evidence type="ECO:0000313" key="2">
    <source>
        <dbReference type="Proteomes" id="UP001153332"/>
    </source>
</evidence>
<sequence>MYLLPLLTTFLFSTALAHTWNEQLSVIESGSFVGSNGYLCGYVSQTILGFYDDMMTYQLPPPEDTSRTRVNDSDLLCAPTQRTSNQTQSFPRLSAWPGAYMSMKYLENGHVTLPQNTPGKPLGGGTVFVFGTLQPIENELLVDVFEWTTDGTGGDRRGKLIAAQNFDDGRCYQINAGNISFTRQQEFPDPVEGQPGSVHEQWCETDVAIPSDVLIDSIYTVYWVWQWPTALGTLGALEAIPATRSSGRISRTVVDAFANSNILEKCCYEFARKWFPFELEAAGWNCAEAVELTKWTRVILKHSEWLPCEAFAVEGPLSQAILALVQLFRHTAVHCLRTSLGGVRKLIRDAVTFAEALRDSMWILQLRDLLRQVEAEIKDKENRECVLNGGITAILQNQLDGIVLRWNGCNLDDEIAALFEMLPTRDLTAITLE</sequence>
<name>A0ACC2JK03_9PEZI</name>
<dbReference type="EMBL" id="JAPUUL010001389">
    <property type="protein sequence ID" value="KAJ8127538.1"/>
    <property type="molecule type" value="Genomic_DNA"/>
</dbReference>
<comment type="caution">
    <text evidence="1">The sequence shown here is derived from an EMBL/GenBank/DDBJ whole genome shotgun (WGS) entry which is preliminary data.</text>
</comment>
<keyword evidence="2" id="KW-1185">Reference proteome</keyword>
<dbReference type="Proteomes" id="UP001153332">
    <property type="component" value="Unassembled WGS sequence"/>
</dbReference>
<organism evidence="1 2">
    <name type="scientific">Lasiodiplodia mahajangana</name>
    <dbReference type="NCBI Taxonomy" id="1108764"/>
    <lineage>
        <taxon>Eukaryota</taxon>
        <taxon>Fungi</taxon>
        <taxon>Dikarya</taxon>
        <taxon>Ascomycota</taxon>
        <taxon>Pezizomycotina</taxon>
        <taxon>Dothideomycetes</taxon>
        <taxon>Dothideomycetes incertae sedis</taxon>
        <taxon>Botryosphaeriales</taxon>
        <taxon>Botryosphaeriaceae</taxon>
        <taxon>Lasiodiplodia</taxon>
    </lineage>
</organism>
<accession>A0ACC2JK03</accession>
<gene>
    <name evidence="1" type="ORF">O1611_g6097</name>
</gene>